<organism evidence="2 3">
    <name type="scientific">Coleophoma cylindrospora</name>
    <dbReference type="NCBI Taxonomy" id="1849047"/>
    <lineage>
        <taxon>Eukaryota</taxon>
        <taxon>Fungi</taxon>
        <taxon>Dikarya</taxon>
        <taxon>Ascomycota</taxon>
        <taxon>Pezizomycotina</taxon>
        <taxon>Leotiomycetes</taxon>
        <taxon>Helotiales</taxon>
        <taxon>Dermateaceae</taxon>
        <taxon>Coleophoma</taxon>
    </lineage>
</organism>
<feature type="signal peptide" evidence="1">
    <location>
        <begin position="1"/>
        <end position="18"/>
    </location>
</feature>
<comment type="caution">
    <text evidence="2">The sequence shown here is derived from an EMBL/GenBank/DDBJ whole genome shotgun (WGS) entry which is preliminary data.</text>
</comment>
<keyword evidence="1" id="KW-0732">Signal</keyword>
<evidence type="ECO:0000256" key="1">
    <source>
        <dbReference type="SAM" id="SignalP"/>
    </source>
</evidence>
<name>A0A3D8QW65_9HELO</name>
<proteinExistence type="predicted"/>
<feature type="chain" id="PRO_5017615088" evidence="1">
    <location>
        <begin position="19"/>
        <end position="82"/>
    </location>
</feature>
<dbReference type="EMBL" id="PDLM01000011">
    <property type="protein sequence ID" value="RDW66015.1"/>
    <property type="molecule type" value="Genomic_DNA"/>
</dbReference>
<dbReference type="Proteomes" id="UP000256645">
    <property type="component" value="Unassembled WGS sequence"/>
</dbReference>
<dbReference type="AlphaFoldDB" id="A0A3D8QW65"/>
<evidence type="ECO:0000313" key="2">
    <source>
        <dbReference type="EMBL" id="RDW66015.1"/>
    </source>
</evidence>
<protein>
    <submittedName>
        <fullName evidence="2">Uncharacterized protein</fullName>
    </submittedName>
</protein>
<sequence length="82" mass="8970">MKLSLITSLILTASYAVAAPIVHADTAAIVVPKSTISEAKNLEYREIDGEIYQRDPACKRAPGVTVDEANESGYCSWSRKER</sequence>
<gene>
    <name evidence="2" type="ORF">BP6252_09650</name>
</gene>
<reference evidence="2 3" key="1">
    <citation type="journal article" date="2018" name="IMA Fungus">
        <title>IMA Genome-F 9: Draft genome sequence of Annulohypoxylon stygium, Aspergillus mulundensis, Berkeleyomyces basicola (syn. Thielaviopsis basicola), Ceratocystis smalleyi, two Cercospora beticola strains, Coleophoma cylindrospora, Fusarium fracticaudum, Phialophora cf. hyalina, and Morchella septimelata.</title>
        <authorList>
            <person name="Wingfield B.D."/>
            <person name="Bills G.F."/>
            <person name="Dong Y."/>
            <person name="Huang W."/>
            <person name="Nel W.J."/>
            <person name="Swalarsk-Parry B.S."/>
            <person name="Vaghefi N."/>
            <person name="Wilken P.M."/>
            <person name="An Z."/>
            <person name="de Beer Z.W."/>
            <person name="De Vos L."/>
            <person name="Chen L."/>
            <person name="Duong T.A."/>
            <person name="Gao Y."/>
            <person name="Hammerbacher A."/>
            <person name="Kikkert J.R."/>
            <person name="Li Y."/>
            <person name="Li H."/>
            <person name="Li K."/>
            <person name="Li Q."/>
            <person name="Liu X."/>
            <person name="Ma X."/>
            <person name="Naidoo K."/>
            <person name="Pethybridge S.J."/>
            <person name="Sun J."/>
            <person name="Steenkamp E.T."/>
            <person name="van der Nest M.A."/>
            <person name="van Wyk S."/>
            <person name="Wingfield M.J."/>
            <person name="Xiong C."/>
            <person name="Yue Q."/>
            <person name="Zhang X."/>
        </authorList>
    </citation>
    <scope>NUCLEOTIDE SEQUENCE [LARGE SCALE GENOMIC DNA]</scope>
    <source>
        <strain evidence="2 3">BP6252</strain>
    </source>
</reference>
<evidence type="ECO:0000313" key="3">
    <source>
        <dbReference type="Proteomes" id="UP000256645"/>
    </source>
</evidence>
<keyword evidence="3" id="KW-1185">Reference proteome</keyword>
<accession>A0A3D8QW65</accession>